<protein>
    <submittedName>
        <fullName evidence="3">Uncharacterized protein</fullName>
    </submittedName>
</protein>
<proteinExistence type="predicted"/>
<evidence type="ECO:0000313" key="4">
    <source>
        <dbReference type="Proteomes" id="UP001488838"/>
    </source>
</evidence>
<organism evidence="3 4">
    <name type="scientific">Myodes glareolus</name>
    <name type="common">Bank vole</name>
    <name type="synonym">Clethrionomys glareolus</name>
    <dbReference type="NCBI Taxonomy" id="447135"/>
    <lineage>
        <taxon>Eukaryota</taxon>
        <taxon>Metazoa</taxon>
        <taxon>Chordata</taxon>
        <taxon>Craniata</taxon>
        <taxon>Vertebrata</taxon>
        <taxon>Euteleostomi</taxon>
        <taxon>Mammalia</taxon>
        <taxon>Eutheria</taxon>
        <taxon>Euarchontoglires</taxon>
        <taxon>Glires</taxon>
        <taxon>Rodentia</taxon>
        <taxon>Myomorpha</taxon>
        <taxon>Muroidea</taxon>
        <taxon>Cricetidae</taxon>
        <taxon>Arvicolinae</taxon>
        <taxon>Myodes</taxon>
    </lineage>
</organism>
<keyword evidence="2" id="KW-0732">Signal</keyword>
<keyword evidence="4" id="KW-1185">Reference proteome</keyword>
<feature type="chain" id="PRO_5043519362" evidence="2">
    <location>
        <begin position="16"/>
        <end position="246"/>
    </location>
</feature>
<dbReference type="EMBL" id="JBBHLL010000101">
    <property type="protein sequence ID" value="KAK7816592.1"/>
    <property type="molecule type" value="Genomic_DNA"/>
</dbReference>
<evidence type="ECO:0000313" key="3">
    <source>
        <dbReference type="EMBL" id="KAK7816592.1"/>
    </source>
</evidence>
<feature type="compositionally biased region" description="Basic residues" evidence="1">
    <location>
        <begin position="54"/>
        <end position="69"/>
    </location>
</feature>
<comment type="caution">
    <text evidence="3">The sequence shown here is derived from an EMBL/GenBank/DDBJ whole genome shotgun (WGS) entry which is preliminary data.</text>
</comment>
<dbReference type="Proteomes" id="UP001488838">
    <property type="component" value="Unassembled WGS sequence"/>
</dbReference>
<accession>A0AAW0IQA0</accession>
<reference evidence="3 4" key="1">
    <citation type="journal article" date="2023" name="bioRxiv">
        <title>Conserved and derived expression patterns and positive selection on dental genes reveal complex evolutionary context of ever-growing rodent molars.</title>
        <authorList>
            <person name="Calamari Z.T."/>
            <person name="Song A."/>
            <person name="Cohen E."/>
            <person name="Akter M."/>
            <person name="Roy R.D."/>
            <person name="Hallikas O."/>
            <person name="Christensen M.M."/>
            <person name="Li P."/>
            <person name="Marangoni P."/>
            <person name="Jernvall J."/>
            <person name="Klein O.D."/>
        </authorList>
    </citation>
    <scope>NUCLEOTIDE SEQUENCE [LARGE SCALE GENOMIC DNA]</scope>
    <source>
        <strain evidence="3">V071</strain>
    </source>
</reference>
<evidence type="ECO:0000256" key="1">
    <source>
        <dbReference type="SAM" id="MobiDB-lite"/>
    </source>
</evidence>
<gene>
    <name evidence="3" type="ORF">U0070_000445</name>
</gene>
<sequence length="246" mass="28009">MVGSCLEVMLALCSGLFSSSHEPQDLMTLQAWRQQLYCRRTAGEGLPKRPGPCSHRKPRMRSSANRRRRTAAELELNPQRAIKSLNNAIHLSLKSFTNIFQKPLKFHMLFTQPAQATRGVFVSANYLENIYTVILQNGIKKIDIPSKGLSRYENQMKNVSNTQQNECHRDISTITSSCRSGTAQVKQQFTKFLCIRRLTMMRKEDESVVDKTISCCLETPNCSATARNKYGPSLATNFRYKPNLRK</sequence>
<feature type="region of interest" description="Disordered" evidence="1">
    <location>
        <begin position="43"/>
        <end position="71"/>
    </location>
</feature>
<evidence type="ECO:0000256" key="2">
    <source>
        <dbReference type="SAM" id="SignalP"/>
    </source>
</evidence>
<name>A0AAW0IQA0_MYOGA</name>
<feature type="signal peptide" evidence="2">
    <location>
        <begin position="1"/>
        <end position="15"/>
    </location>
</feature>
<dbReference type="AlphaFoldDB" id="A0AAW0IQA0"/>